<organism evidence="3 4">
    <name type="scientific">Flavobacterium frigidarium</name>
    <dbReference type="NCBI Taxonomy" id="99286"/>
    <lineage>
        <taxon>Bacteria</taxon>
        <taxon>Pseudomonadati</taxon>
        <taxon>Bacteroidota</taxon>
        <taxon>Flavobacteriia</taxon>
        <taxon>Flavobacteriales</taxon>
        <taxon>Flavobacteriaceae</taxon>
        <taxon>Flavobacterium</taxon>
    </lineage>
</organism>
<dbReference type="PANTHER" id="PTHR13947">
    <property type="entry name" value="GNAT FAMILY N-ACETYLTRANSFERASE"/>
    <property type="match status" value="1"/>
</dbReference>
<name>A0ABV4KAN9_9FLAO</name>
<keyword evidence="1" id="KW-0808">Transferase</keyword>
<dbReference type="Gene3D" id="3.40.630.30">
    <property type="match status" value="1"/>
</dbReference>
<dbReference type="PANTHER" id="PTHR13947:SF37">
    <property type="entry name" value="LD18367P"/>
    <property type="match status" value="1"/>
</dbReference>
<dbReference type="SUPFAM" id="SSF55729">
    <property type="entry name" value="Acyl-CoA N-acyltransferases (Nat)"/>
    <property type="match status" value="1"/>
</dbReference>
<sequence>MISIQMIHLEHPLYPQEQELRNKILLRPIGMPDHAWEMHDTKSWHFVVTADKTVVGCVVLNPLNENKTKAQLMQMAVETNQQGKGIGKLLVDKLIAFAKANNIQEIVCHARENAAPFYTRLGFQIYDDPFIEVGMKHYHMKIILAN</sequence>
<dbReference type="InterPro" id="IPR050769">
    <property type="entry name" value="NAT_camello-type"/>
</dbReference>
<gene>
    <name evidence="3" type="ORF">QO192_01945</name>
</gene>
<proteinExistence type="predicted"/>
<dbReference type="RefSeq" id="WP_371567542.1">
    <property type="nucleotide sequence ID" value="NZ_JASMRN010000002.1"/>
</dbReference>
<comment type="caution">
    <text evidence="3">The sequence shown here is derived from an EMBL/GenBank/DDBJ whole genome shotgun (WGS) entry which is preliminary data.</text>
</comment>
<evidence type="ECO:0000313" key="4">
    <source>
        <dbReference type="Proteomes" id="UP001568894"/>
    </source>
</evidence>
<feature type="domain" description="N-acetyltransferase" evidence="2">
    <location>
        <begin position="4"/>
        <end position="145"/>
    </location>
</feature>
<protein>
    <submittedName>
        <fullName evidence="3">GNAT family N-acetyltransferase</fullName>
    </submittedName>
</protein>
<dbReference type="CDD" id="cd04301">
    <property type="entry name" value="NAT_SF"/>
    <property type="match status" value="1"/>
</dbReference>
<evidence type="ECO:0000259" key="2">
    <source>
        <dbReference type="PROSITE" id="PS51186"/>
    </source>
</evidence>
<dbReference type="EMBL" id="JASMRN010000002">
    <property type="protein sequence ID" value="MEZ7514037.1"/>
    <property type="molecule type" value="Genomic_DNA"/>
</dbReference>
<dbReference type="Proteomes" id="UP001568894">
    <property type="component" value="Unassembled WGS sequence"/>
</dbReference>
<reference evidence="3 4" key="1">
    <citation type="submission" date="2023-05" db="EMBL/GenBank/DDBJ databases">
        <title>Adaptations of aquatic viruses from atmosphere-close ecosystems of the Central Arctic Ocean.</title>
        <authorList>
            <person name="Rahlff J."/>
            <person name="Holmfeldt K."/>
        </authorList>
    </citation>
    <scope>NUCLEOTIDE SEQUENCE [LARGE SCALE GENOMIC DNA]</scope>
    <source>
        <strain evidence="3 4">Arc14</strain>
    </source>
</reference>
<evidence type="ECO:0000313" key="3">
    <source>
        <dbReference type="EMBL" id="MEZ7514037.1"/>
    </source>
</evidence>
<evidence type="ECO:0000256" key="1">
    <source>
        <dbReference type="ARBA" id="ARBA00022679"/>
    </source>
</evidence>
<accession>A0ABV4KAN9</accession>
<dbReference type="PROSITE" id="PS51186">
    <property type="entry name" value="GNAT"/>
    <property type="match status" value="1"/>
</dbReference>
<dbReference type="InterPro" id="IPR016181">
    <property type="entry name" value="Acyl_CoA_acyltransferase"/>
</dbReference>
<dbReference type="InterPro" id="IPR000182">
    <property type="entry name" value="GNAT_dom"/>
</dbReference>
<dbReference type="Pfam" id="PF13673">
    <property type="entry name" value="Acetyltransf_10"/>
    <property type="match status" value="1"/>
</dbReference>
<keyword evidence="4" id="KW-1185">Reference proteome</keyword>